<evidence type="ECO:0000259" key="5">
    <source>
        <dbReference type="Pfam" id="PF00732"/>
    </source>
</evidence>
<dbReference type="Proteomes" id="UP000248553">
    <property type="component" value="Unassembled WGS sequence"/>
</dbReference>
<evidence type="ECO:0000313" key="8">
    <source>
        <dbReference type="Proteomes" id="UP000248553"/>
    </source>
</evidence>
<keyword evidence="4" id="KW-0560">Oxidoreductase</keyword>
<dbReference type="InterPro" id="IPR000172">
    <property type="entry name" value="GMC_OxRdtase_N"/>
</dbReference>
<dbReference type="AlphaFoldDB" id="A0A328BLG2"/>
<name>A0A328BLG2_9BACT</name>
<evidence type="ECO:0000313" key="7">
    <source>
        <dbReference type="EMBL" id="RAK67943.1"/>
    </source>
</evidence>
<proteinExistence type="inferred from homology"/>
<evidence type="ECO:0000259" key="6">
    <source>
        <dbReference type="Pfam" id="PF05199"/>
    </source>
</evidence>
<dbReference type="Pfam" id="PF00732">
    <property type="entry name" value="GMC_oxred_N"/>
    <property type="match status" value="1"/>
</dbReference>
<evidence type="ECO:0000256" key="1">
    <source>
        <dbReference type="ARBA" id="ARBA00010790"/>
    </source>
</evidence>
<keyword evidence="2" id="KW-0285">Flavoprotein</keyword>
<evidence type="ECO:0000256" key="3">
    <source>
        <dbReference type="ARBA" id="ARBA00022827"/>
    </source>
</evidence>
<comment type="similarity">
    <text evidence="1">Belongs to the GMC oxidoreductase family.</text>
</comment>
<dbReference type="PANTHER" id="PTHR46056:SF12">
    <property type="entry name" value="LONG-CHAIN-ALCOHOL OXIDASE"/>
    <property type="match status" value="1"/>
</dbReference>
<dbReference type="InterPro" id="IPR036188">
    <property type="entry name" value="FAD/NAD-bd_sf"/>
</dbReference>
<feature type="domain" description="Glucose-methanol-choline oxidoreductase N-terminal" evidence="5">
    <location>
        <begin position="191"/>
        <end position="375"/>
    </location>
</feature>
<dbReference type="PANTHER" id="PTHR46056">
    <property type="entry name" value="LONG-CHAIN-ALCOHOL OXIDASE"/>
    <property type="match status" value="1"/>
</dbReference>
<reference evidence="8" key="1">
    <citation type="submission" date="2018-05" db="EMBL/GenBank/DDBJ databases">
        <authorList>
            <person name="Nie L."/>
        </authorList>
    </citation>
    <scope>NUCLEOTIDE SEQUENCE [LARGE SCALE GENOMIC DNA]</scope>
    <source>
        <strain evidence="8">NL</strain>
    </source>
</reference>
<keyword evidence="8" id="KW-1185">Reference proteome</keyword>
<dbReference type="InterPro" id="IPR007867">
    <property type="entry name" value="GMC_OxRtase_C"/>
</dbReference>
<dbReference type="SUPFAM" id="SSF51905">
    <property type="entry name" value="FAD/NAD(P)-binding domain"/>
    <property type="match status" value="1"/>
</dbReference>
<organism evidence="7 8">
    <name type="scientific">Hymenobacter edaphi</name>
    <dbReference type="NCBI Taxonomy" id="2211146"/>
    <lineage>
        <taxon>Bacteria</taxon>
        <taxon>Pseudomonadati</taxon>
        <taxon>Bacteroidota</taxon>
        <taxon>Cytophagia</taxon>
        <taxon>Cytophagales</taxon>
        <taxon>Hymenobacteraceae</taxon>
        <taxon>Hymenobacter</taxon>
    </lineage>
</organism>
<dbReference type="Gene3D" id="3.50.50.60">
    <property type="entry name" value="FAD/NAD(P)-binding domain"/>
    <property type="match status" value="2"/>
</dbReference>
<dbReference type="OrthoDB" id="1154541at2"/>
<evidence type="ECO:0000256" key="2">
    <source>
        <dbReference type="ARBA" id="ARBA00022630"/>
    </source>
</evidence>
<sequence>MVSLAFWRHSILPCCRSLVHHFTILPSHHTVPDEEELIEEGVVSPVQPEVQDPLLRQLLQDAPAAADTPEPQPAKLPEPTDVVDCVVIGTGAGGAPLLARLALAGLRVVALEAGPRHEPRRDFATDEQAQAFLFWNDERLSAGKHPLSFGNNNSGTGVGGSTLHYTAYTPRVQPDDLRLRTEFGRGQDWPLSYDDLAPYYDELEWLLGVSGPSPYPWGPERQRGYPLPPLPLNGAAQLMQRACEKLGIRTSPAANAALSARYYQEGIGWREACTNRGFCQAGCSNGAKASMDVTFIPLAEAHGAEVRADCFVTEIERDAQGRVTGVVYQQHGQEQRQRCRTLFLCAGAVETPRLLLLNELALSSGHVGRNLMAHPGLQLWGTFDELVRPNKGIPGGLISEDTHRPRDADFAGGYLLQSIGVMPVTFASQVARGRGLWGPQLREYMSQYNHVAGINILGDCLPHADNYLELSDEKDARGLPKPRIYFTNQENELRMNAHAERVMRRIWDAAGARDVWAFPRSAHVIGTCRMGLSGDDAVVDADGRCFDVPNLYICDNSVFPSALSVNPALTIMALSLRTADRFLEKQRRRDL</sequence>
<dbReference type="Pfam" id="PF05199">
    <property type="entry name" value="GMC_oxred_C"/>
    <property type="match status" value="1"/>
</dbReference>
<accession>A0A328BLG2</accession>
<dbReference type="EMBL" id="QHKM01000002">
    <property type="protein sequence ID" value="RAK67943.1"/>
    <property type="molecule type" value="Genomic_DNA"/>
</dbReference>
<protein>
    <submittedName>
        <fullName evidence="7">GMC family oxidoreductase</fullName>
    </submittedName>
</protein>
<gene>
    <name evidence="7" type="ORF">DLM85_07820</name>
</gene>
<evidence type="ECO:0000256" key="4">
    <source>
        <dbReference type="ARBA" id="ARBA00023002"/>
    </source>
</evidence>
<dbReference type="GO" id="GO:0050660">
    <property type="term" value="F:flavin adenine dinucleotide binding"/>
    <property type="evidence" value="ECO:0007669"/>
    <property type="project" value="InterPro"/>
</dbReference>
<feature type="domain" description="Glucose-methanol-choline oxidoreductase C-terminal" evidence="6">
    <location>
        <begin position="462"/>
        <end position="574"/>
    </location>
</feature>
<dbReference type="SUPFAM" id="SSF54373">
    <property type="entry name" value="FAD-linked reductases, C-terminal domain"/>
    <property type="match status" value="1"/>
</dbReference>
<comment type="caution">
    <text evidence="7">The sequence shown here is derived from an EMBL/GenBank/DDBJ whole genome shotgun (WGS) entry which is preliminary data.</text>
</comment>
<keyword evidence="3" id="KW-0274">FAD</keyword>
<dbReference type="GO" id="GO:0016614">
    <property type="term" value="F:oxidoreductase activity, acting on CH-OH group of donors"/>
    <property type="evidence" value="ECO:0007669"/>
    <property type="project" value="InterPro"/>
</dbReference>